<gene>
    <name evidence="2" type="ORF">M514_28344</name>
</gene>
<dbReference type="Proteomes" id="UP000030758">
    <property type="component" value="Unassembled WGS sequence"/>
</dbReference>
<feature type="non-terminal residue" evidence="2">
    <location>
        <position position="87"/>
    </location>
</feature>
<organism evidence="2">
    <name type="scientific">Trichuris suis</name>
    <name type="common">pig whipworm</name>
    <dbReference type="NCBI Taxonomy" id="68888"/>
    <lineage>
        <taxon>Eukaryota</taxon>
        <taxon>Metazoa</taxon>
        <taxon>Ecdysozoa</taxon>
        <taxon>Nematoda</taxon>
        <taxon>Enoplea</taxon>
        <taxon>Dorylaimia</taxon>
        <taxon>Trichinellida</taxon>
        <taxon>Trichuridae</taxon>
        <taxon>Trichuris</taxon>
    </lineage>
</organism>
<feature type="non-terminal residue" evidence="2">
    <location>
        <position position="1"/>
    </location>
</feature>
<protein>
    <submittedName>
        <fullName evidence="2">Uncharacterized protein</fullName>
    </submittedName>
</protein>
<dbReference type="EMBL" id="KL367901">
    <property type="protein sequence ID" value="KFD59477.1"/>
    <property type="molecule type" value="Genomic_DNA"/>
</dbReference>
<name>A0A085MQI1_9BILA</name>
<reference evidence="2" key="1">
    <citation type="journal article" date="2014" name="Nat. Genet.">
        <title>Genome and transcriptome of the porcine whipworm Trichuris suis.</title>
        <authorList>
            <person name="Jex A.R."/>
            <person name="Nejsum P."/>
            <person name="Schwarz E.M."/>
            <person name="Hu L."/>
            <person name="Young N.D."/>
            <person name="Hall R.S."/>
            <person name="Korhonen P.K."/>
            <person name="Liao S."/>
            <person name="Thamsborg S."/>
            <person name="Xia J."/>
            <person name="Xu P."/>
            <person name="Wang S."/>
            <person name="Scheerlinck J.P."/>
            <person name="Hofmann A."/>
            <person name="Sternberg P.W."/>
            <person name="Wang J."/>
            <person name="Gasser R.B."/>
        </authorList>
    </citation>
    <scope>NUCLEOTIDE SEQUENCE [LARGE SCALE GENOMIC DNA]</scope>
    <source>
        <strain evidence="2">DCEP-RM93F</strain>
    </source>
</reference>
<feature type="compositionally biased region" description="Polar residues" evidence="1">
    <location>
        <begin position="76"/>
        <end position="87"/>
    </location>
</feature>
<proteinExistence type="predicted"/>
<feature type="region of interest" description="Disordered" evidence="1">
    <location>
        <begin position="61"/>
        <end position="87"/>
    </location>
</feature>
<sequence length="87" mass="9834">ICDFKDFEPSAQVCEITESCAQLTNRLGFEEAEYQDVDDILHSQPHELTIEELQELSVAEKAKGREEADGDENEEASSQILLSYQIL</sequence>
<dbReference type="AlphaFoldDB" id="A0A085MQI1"/>
<accession>A0A085MQI1</accession>
<evidence type="ECO:0000313" key="2">
    <source>
        <dbReference type="EMBL" id="KFD59477.1"/>
    </source>
</evidence>
<evidence type="ECO:0000256" key="1">
    <source>
        <dbReference type="SAM" id="MobiDB-lite"/>
    </source>
</evidence>